<evidence type="ECO:0000259" key="3">
    <source>
        <dbReference type="Pfam" id="PF19016"/>
    </source>
</evidence>
<dbReference type="InterPro" id="IPR044039">
    <property type="entry name" value="DUF5745"/>
</dbReference>
<dbReference type="GO" id="GO:0005813">
    <property type="term" value="C:centrosome"/>
    <property type="evidence" value="ECO:0007669"/>
    <property type="project" value="InterPro"/>
</dbReference>
<keyword evidence="1" id="KW-0175">Coiled coil</keyword>
<proteinExistence type="predicted"/>
<dbReference type="Proteomes" id="UP000519115">
    <property type="component" value="Unassembled WGS sequence"/>
</dbReference>
<feature type="compositionally biased region" description="Basic and acidic residues" evidence="2">
    <location>
        <begin position="321"/>
        <end position="336"/>
    </location>
</feature>
<feature type="region of interest" description="Disordered" evidence="2">
    <location>
        <begin position="180"/>
        <end position="209"/>
    </location>
</feature>
<dbReference type="InterPro" id="IPR036872">
    <property type="entry name" value="CH_dom_sf"/>
</dbReference>
<feature type="region of interest" description="Disordered" evidence="2">
    <location>
        <begin position="315"/>
        <end position="380"/>
    </location>
</feature>
<dbReference type="Pfam" id="PF19016">
    <property type="entry name" value="DUF5745"/>
    <property type="match status" value="1"/>
</dbReference>
<dbReference type="AlphaFoldDB" id="A0A7L0BT38"/>
<dbReference type="InterPro" id="IPR026619">
    <property type="entry name" value="CEP95"/>
</dbReference>
<feature type="compositionally biased region" description="Basic and acidic residues" evidence="2">
    <location>
        <begin position="362"/>
        <end position="380"/>
    </location>
</feature>
<feature type="non-terminal residue" evidence="4">
    <location>
        <position position="827"/>
    </location>
</feature>
<evidence type="ECO:0000313" key="4">
    <source>
        <dbReference type="EMBL" id="NXJ44831.1"/>
    </source>
</evidence>
<evidence type="ECO:0000313" key="5">
    <source>
        <dbReference type="Proteomes" id="UP000519115"/>
    </source>
</evidence>
<protein>
    <submittedName>
        <fullName evidence="4">CEP95 protein</fullName>
    </submittedName>
</protein>
<organism evidence="4 5">
    <name type="scientific">Spizaetus tyrannus</name>
    <name type="common">black hawk-eagle</name>
    <dbReference type="NCBI Taxonomy" id="252798"/>
    <lineage>
        <taxon>Eukaryota</taxon>
        <taxon>Metazoa</taxon>
        <taxon>Chordata</taxon>
        <taxon>Craniata</taxon>
        <taxon>Vertebrata</taxon>
        <taxon>Euteleostomi</taxon>
        <taxon>Archelosauria</taxon>
        <taxon>Archosauria</taxon>
        <taxon>Dinosauria</taxon>
        <taxon>Saurischia</taxon>
        <taxon>Theropoda</taxon>
        <taxon>Coelurosauria</taxon>
        <taxon>Aves</taxon>
        <taxon>Neognathae</taxon>
        <taxon>Neoaves</taxon>
        <taxon>Telluraves</taxon>
        <taxon>Accipitrimorphae</taxon>
        <taxon>Accipitriformes</taxon>
        <taxon>Accipitridae</taxon>
        <taxon>Accipitrinae</taxon>
        <taxon>Spizaetus</taxon>
    </lineage>
</organism>
<evidence type="ECO:0000256" key="1">
    <source>
        <dbReference type="SAM" id="Coils"/>
    </source>
</evidence>
<dbReference type="Gene3D" id="1.10.418.10">
    <property type="entry name" value="Calponin-like domain"/>
    <property type="match status" value="1"/>
</dbReference>
<dbReference type="GO" id="GO:0000922">
    <property type="term" value="C:spindle pole"/>
    <property type="evidence" value="ECO:0007669"/>
    <property type="project" value="InterPro"/>
</dbReference>
<feature type="non-terminal residue" evidence="4">
    <location>
        <position position="1"/>
    </location>
</feature>
<comment type="caution">
    <text evidence="4">The sequence shown here is derived from an EMBL/GenBank/DDBJ whole genome shotgun (WGS) entry which is preliminary data.</text>
</comment>
<feature type="domain" description="DUF5745" evidence="3">
    <location>
        <begin position="43"/>
        <end position="101"/>
    </location>
</feature>
<feature type="coiled-coil region" evidence="1">
    <location>
        <begin position="769"/>
        <end position="800"/>
    </location>
</feature>
<sequence>DWVDVANDLLRSCHINQQIKHLSECGADVFVCLYESILGEKVPDFIATPRSQEDDAHNIQAVIDSLALDYLQVSLSHITGENIVKGERESIRNLLEIFDGLLEYLTEEASESSSQNGDEANVLSNNEIQIASQEQLESNAGQLMQPSIFSSVEGSQSEFFIPSGDVDGSESTSELIRLGDTAHSFSKREEGSMESVHTTEPQKESLSASARKLGEPIQQAIPLLPPFQPLEARPHYPGWKDYHSSDSQLAALANSQEMKIPTLEKSLTQKPEDVSDSLPLSREIPVGDKVVSNDAEDNVAKVPWVYGTSTSASSLHQKLSLHAEEVTRTSRPESRYLSRKKRQVQYENSTPDSLEESLSPRTTKEKLSEQELHKVSEKLSHRLNELDSMLKRALGGHTGEEELTDEDNLSQHSDSVMDYHRRKAERDVPHLRYPSRPRSLSPPSPSSQHQLFSELEDKLCSNGTGQIRKLRSQLQKERDERTKKAKMVAKAYEDELRIYEARERLRLSKLREVIKEMEQEYKENIFKEPPKMPQPVKVYSRKTTPWNPKYSQWIPKRGTAKPKKAAPMKVRDDDLLFQLLEEFPHLHISHHTMNKMWQQQLAHTEQLKAASGKTRPKLQNEVQQALKKHELLVAIIKKDQDHNKRLQEFKQRICRQKWAQNKVREKRQQVARARKYYEDYRVQLRAKMMRARTREERIFKKLFEEGLEIQKQRLKDLRAYAQEKHAEQRRAHQNELESMENYYKDQFSMLAEALSQERQEIQTREKAQAQMLQKTKRELRSRMEKEIQQLQAAIMQSDDDTFFQELEADRLKSRLQMASFQYSKSHF</sequence>
<evidence type="ECO:0000256" key="2">
    <source>
        <dbReference type="SAM" id="MobiDB-lite"/>
    </source>
</evidence>
<dbReference type="EMBL" id="VXAF01000007">
    <property type="protein sequence ID" value="NXJ44831.1"/>
    <property type="molecule type" value="Genomic_DNA"/>
</dbReference>
<reference evidence="4 5" key="1">
    <citation type="submission" date="2019-09" db="EMBL/GenBank/DDBJ databases">
        <title>Bird 10,000 Genomes (B10K) Project - Family phase.</title>
        <authorList>
            <person name="Zhang G."/>
        </authorList>
    </citation>
    <scope>NUCLEOTIDE SEQUENCE [LARGE SCALE GENOMIC DNA]</scope>
    <source>
        <strain evidence="4">B10K-DU-007-42</strain>
        <tissue evidence="4">Muscle</tissue>
    </source>
</reference>
<keyword evidence="5" id="KW-1185">Reference proteome</keyword>
<name>A0A7L0BT38_9AVES</name>
<feature type="region of interest" description="Disordered" evidence="2">
    <location>
        <begin position="424"/>
        <end position="451"/>
    </location>
</feature>
<dbReference type="PANTHER" id="PTHR22545">
    <property type="entry name" value="CENTROSOMAL PROTEIN OF 95 KDA"/>
    <property type="match status" value="1"/>
</dbReference>
<accession>A0A7L0BT38</accession>
<dbReference type="PANTHER" id="PTHR22545:SF0">
    <property type="entry name" value="CENTROSOMAL PROTEIN OF 95 KDA"/>
    <property type="match status" value="1"/>
</dbReference>
<gene>
    <name evidence="4" type="primary">Cep95</name>
    <name evidence="4" type="ORF">SPITYR_R05949</name>
</gene>
<feature type="compositionally biased region" description="Polar residues" evidence="2">
    <location>
        <begin position="195"/>
        <end position="208"/>
    </location>
</feature>